<dbReference type="InterPro" id="IPR031107">
    <property type="entry name" value="Small_HSP"/>
</dbReference>
<comment type="similarity">
    <text evidence="1 2">Belongs to the small heat shock protein (HSP20) family.</text>
</comment>
<evidence type="ECO:0000256" key="1">
    <source>
        <dbReference type="PROSITE-ProRule" id="PRU00285"/>
    </source>
</evidence>
<feature type="domain" description="SHSP" evidence="3">
    <location>
        <begin position="34"/>
        <end position="145"/>
    </location>
</feature>
<gene>
    <name evidence="4" type="ORF">G3A45_02980</name>
</gene>
<evidence type="ECO:0000259" key="3">
    <source>
        <dbReference type="PROSITE" id="PS01031"/>
    </source>
</evidence>
<dbReference type="InterPro" id="IPR002068">
    <property type="entry name" value="A-crystallin/Hsp20_dom"/>
</dbReference>
<dbReference type="InterPro" id="IPR008978">
    <property type="entry name" value="HSP20-like_chaperone"/>
</dbReference>
<protein>
    <submittedName>
        <fullName evidence="4">Hsp20/alpha crystallin family protein</fullName>
    </submittedName>
</protein>
<organism evidence="4 5">
    <name type="scientific">Caloranaerobacter azorensis</name>
    <dbReference type="NCBI Taxonomy" id="116090"/>
    <lineage>
        <taxon>Bacteria</taxon>
        <taxon>Bacillati</taxon>
        <taxon>Bacillota</taxon>
        <taxon>Tissierellia</taxon>
        <taxon>Tissierellales</taxon>
        <taxon>Thermohalobacteraceae</taxon>
        <taxon>Caloranaerobacter</taxon>
    </lineage>
</organism>
<evidence type="ECO:0000313" key="4">
    <source>
        <dbReference type="EMBL" id="QIB26363.1"/>
    </source>
</evidence>
<dbReference type="RefSeq" id="WP_163234461.1">
    <property type="nucleotide sequence ID" value="NZ_CP048617.1"/>
</dbReference>
<dbReference type="PANTHER" id="PTHR11527">
    <property type="entry name" value="HEAT-SHOCK PROTEIN 20 FAMILY MEMBER"/>
    <property type="match status" value="1"/>
</dbReference>
<evidence type="ECO:0000256" key="2">
    <source>
        <dbReference type="RuleBase" id="RU003616"/>
    </source>
</evidence>
<dbReference type="CDD" id="cd06471">
    <property type="entry name" value="ACD_LpsHSP_like"/>
    <property type="match status" value="1"/>
</dbReference>
<reference evidence="4 5" key="1">
    <citation type="submission" date="2020-02" db="EMBL/GenBank/DDBJ databases">
        <title>Thermophilic hydrogen producing bacteria, Caloranaerobacter azorensis.</title>
        <authorList>
            <person name="Baek K."/>
        </authorList>
    </citation>
    <scope>NUCLEOTIDE SEQUENCE [LARGE SCALE GENOMIC DNA]</scope>
    <source>
        <strain evidence="4 5">T3-1</strain>
    </source>
</reference>
<dbReference type="Pfam" id="PF00011">
    <property type="entry name" value="HSP20"/>
    <property type="match status" value="1"/>
</dbReference>
<evidence type="ECO:0000313" key="5">
    <source>
        <dbReference type="Proteomes" id="UP000464452"/>
    </source>
</evidence>
<proteinExistence type="inferred from homology"/>
<accession>A0A6P1YCB5</accession>
<dbReference type="KEGG" id="cazo:G3A45_02980"/>
<dbReference type="AlphaFoldDB" id="A0A6P1YCB5"/>
<dbReference type="EMBL" id="CP048617">
    <property type="protein sequence ID" value="QIB26363.1"/>
    <property type="molecule type" value="Genomic_DNA"/>
</dbReference>
<dbReference type="Gene3D" id="2.60.40.790">
    <property type="match status" value="1"/>
</dbReference>
<dbReference type="Proteomes" id="UP000464452">
    <property type="component" value="Chromosome"/>
</dbReference>
<dbReference type="SUPFAM" id="SSF49764">
    <property type="entry name" value="HSP20-like chaperones"/>
    <property type="match status" value="1"/>
</dbReference>
<name>A0A6P1YCB5_9FIRM</name>
<sequence length="145" mass="17294">MPNLTPYNRRRNHMRSFIKNFFDDDFFLDLPDFFNTSGLSMRTDIKETEKEYIIETDIPGFSKDQIDITVNNGYLTIKANRKDIINEEKEGYIRRERRYGTFQRAFRLQNVKEDEIKAKYENGVLKITLPKIKEGKDSIKKIDIN</sequence>
<dbReference type="PROSITE" id="PS01031">
    <property type="entry name" value="SHSP"/>
    <property type="match status" value="1"/>
</dbReference>